<keyword evidence="5 7" id="KW-1133">Transmembrane helix</keyword>
<dbReference type="InParanoid" id="A0A194RCB9"/>
<feature type="transmembrane region" description="Helical" evidence="7">
    <location>
        <begin position="222"/>
        <end position="243"/>
    </location>
</feature>
<keyword evidence="6 7" id="KW-0472">Membrane</keyword>
<keyword evidence="4 7" id="KW-0812">Transmembrane</keyword>
<comment type="subcellular location">
    <subcellularLocation>
        <location evidence="1">Membrane</location>
        <topology evidence="1">Multi-pass membrane protein</topology>
    </subcellularLocation>
</comment>
<feature type="transmembrane region" description="Helical" evidence="7">
    <location>
        <begin position="85"/>
        <end position="109"/>
    </location>
</feature>
<proteinExistence type="inferred from homology"/>
<dbReference type="GO" id="GO:0016020">
    <property type="term" value="C:membrane"/>
    <property type="evidence" value="ECO:0007669"/>
    <property type="project" value="UniProtKB-SubCell"/>
</dbReference>
<evidence type="ECO:0000256" key="3">
    <source>
        <dbReference type="ARBA" id="ARBA00014258"/>
    </source>
</evidence>
<feature type="transmembrane region" description="Helical" evidence="7">
    <location>
        <begin position="56"/>
        <end position="73"/>
    </location>
</feature>
<dbReference type="EMBL" id="KQ460397">
    <property type="protein sequence ID" value="KPJ15247.1"/>
    <property type="molecule type" value="Genomic_DNA"/>
</dbReference>
<evidence type="ECO:0000256" key="6">
    <source>
        <dbReference type="ARBA" id="ARBA00023136"/>
    </source>
</evidence>
<reference evidence="8 9" key="1">
    <citation type="journal article" date="2015" name="Nat. Commun.">
        <title>Outbred genome sequencing and CRISPR/Cas9 gene editing in butterflies.</title>
        <authorList>
            <person name="Li X."/>
            <person name="Fan D."/>
            <person name="Zhang W."/>
            <person name="Liu G."/>
            <person name="Zhang L."/>
            <person name="Zhao L."/>
            <person name="Fang X."/>
            <person name="Chen L."/>
            <person name="Dong Y."/>
            <person name="Chen Y."/>
            <person name="Ding Y."/>
            <person name="Zhao R."/>
            <person name="Feng M."/>
            <person name="Zhu Y."/>
            <person name="Feng Y."/>
            <person name="Jiang X."/>
            <person name="Zhu D."/>
            <person name="Xiang H."/>
            <person name="Feng X."/>
            <person name="Li S."/>
            <person name="Wang J."/>
            <person name="Zhang G."/>
            <person name="Kronforst M.R."/>
            <person name="Wang W."/>
        </authorList>
    </citation>
    <scope>NUCLEOTIDE SEQUENCE [LARGE SCALE GENOMIC DNA]</scope>
    <source>
        <strain evidence="8">Ya'a_city_454_Pm</strain>
        <tissue evidence="8">Whole body</tissue>
    </source>
</reference>
<name>A0A194RCB9_PAPMA</name>
<protein>
    <recommendedName>
        <fullName evidence="3">Transmembrane protein 19</fullName>
    </recommendedName>
</protein>
<evidence type="ECO:0000313" key="8">
    <source>
        <dbReference type="EMBL" id="KPJ15247.1"/>
    </source>
</evidence>
<evidence type="ECO:0000256" key="2">
    <source>
        <dbReference type="ARBA" id="ARBA00009012"/>
    </source>
</evidence>
<accession>A0A194RCB9</accession>
<evidence type="ECO:0000256" key="5">
    <source>
        <dbReference type="ARBA" id="ARBA00022989"/>
    </source>
</evidence>
<dbReference type="OrthoDB" id="30881at2759"/>
<sequence length="341" mass="37313">MDKNKTTPFKNNHFITLVISVIAIPLSMSMWIINIIYSKLLGQNEGLDEPIVISPARWLAACFIPLLICVYGYKKKTLNLSGALLAFVVGFVLTLANLCFFADLLIFFFTSSRATKVKGHLKKKIEEDFKEGGQRNWIQVLCNGGMATQLSLLYLLDVGASERPINFMKDYRASWLSLGVMGILACCNGDTWASELGTVFGKGDPVLITTWKRVPKGTNGGISLNGTLFSTLGGLVIGIAHYLTVLYFSDSSLWLYAPPQWPIILLGAYAGFFGSLIDSILGATLQYSGVDKNGKIVSHSKHAVKHISGINILDNHSVNLISTIVMGILLPTVSKTVWPTF</sequence>
<feature type="transmembrane region" description="Helical" evidence="7">
    <location>
        <begin position="263"/>
        <end position="285"/>
    </location>
</feature>
<gene>
    <name evidence="8" type="ORF">RR48_09274</name>
</gene>
<dbReference type="KEGG" id="pmac:106710624"/>
<dbReference type="InterPro" id="IPR002794">
    <property type="entry name" value="DUF92_TMEM19"/>
</dbReference>
<organism evidence="8 9">
    <name type="scientific">Papilio machaon</name>
    <name type="common">Old World swallowtail butterfly</name>
    <dbReference type="NCBI Taxonomy" id="76193"/>
    <lineage>
        <taxon>Eukaryota</taxon>
        <taxon>Metazoa</taxon>
        <taxon>Ecdysozoa</taxon>
        <taxon>Arthropoda</taxon>
        <taxon>Hexapoda</taxon>
        <taxon>Insecta</taxon>
        <taxon>Pterygota</taxon>
        <taxon>Neoptera</taxon>
        <taxon>Endopterygota</taxon>
        <taxon>Lepidoptera</taxon>
        <taxon>Glossata</taxon>
        <taxon>Ditrysia</taxon>
        <taxon>Papilionoidea</taxon>
        <taxon>Papilionidae</taxon>
        <taxon>Papilioninae</taxon>
        <taxon>Papilio</taxon>
    </lineage>
</organism>
<evidence type="ECO:0000256" key="4">
    <source>
        <dbReference type="ARBA" id="ARBA00022692"/>
    </source>
</evidence>
<evidence type="ECO:0000256" key="1">
    <source>
        <dbReference type="ARBA" id="ARBA00004141"/>
    </source>
</evidence>
<feature type="transmembrane region" description="Helical" evidence="7">
    <location>
        <begin position="12"/>
        <end position="36"/>
    </location>
</feature>
<evidence type="ECO:0000256" key="7">
    <source>
        <dbReference type="SAM" id="Phobius"/>
    </source>
</evidence>
<dbReference type="Proteomes" id="UP000053240">
    <property type="component" value="Unassembled WGS sequence"/>
</dbReference>
<dbReference type="AlphaFoldDB" id="A0A194RCB9"/>
<dbReference type="FunCoup" id="A0A194RCB9">
    <property type="interactions" value="288"/>
</dbReference>
<dbReference type="PANTHER" id="PTHR13353:SF5">
    <property type="entry name" value="TRANSMEMBRANE PROTEIN 19"/>
    <property type="match status" value="1"/>
</dbReference>
<comment type="similarity">
    <text evidence="2">Belongs to the TMEM19 family.</text>
</comment>
<keyword evidence="9" id="KW-1185">Reference proteome</keyword>
<evidence type="ECO:0000313" key="9">
    <source>
        <dbReference type="Proteomes" id="UP000053240"/>
    </source>
</evidence>
<dbReference type="PANTHER" id="PTHR13353">
    <property type="entry name" value="TRANSMEMBRANE PROTEIN 19"/>
    <property type="match status" value="1"/>
</dbReference>
<dbReference type="Pfam" id="PF01940">
    <property type="entry name" value="DUF92"/>
    <property type="match status" value="1"/>
</dbReference>
<dbReference type="STRING" id="76193.A0A194RCB9"/>